<keyword evidence="8 12" id="KW-0324">Glycolysis</keyword>
<dbReference type="GO" id="GO:0004332">
    <property type="term" value="F:fructose-bisphosphate aldolase activity"/>
    <property type="evidence" value="ECO:0007669"/>
    <property type="project" value="UniProtKB-EC"/>
</dbReference>
<evidence type="ECO:0000256" key="9">
    <source>
        <dbReference type="ARBA" id="ARBA00023206"/>
    </source>
</evidence>
<comment type="caution">
    <text evidence="13">The sequence shown here is derived from an EMBL/GenBank/DDBJ whole genome shotgun (WGS) entry which is preliminary data.</text>
</comment>
<dbReference type="EMBL" id="JAXIOK010000003">
    <property type="protein sequence ID" value="KAK4776111.1"/>
    <property type="molecule type" value="Genomic_DNA"/>
</dbReference>
<organism evidence="13 14">
    <name type="scientific">Trapa incisa</name>
    <dbReference type="NCBI Taxonomy" id="236973"/>
    <lineage>
        <taxon>Eukaryota</taxon>
        <taxon>Viridiplantae</taxon>
        <taxon>Streptophyta</taxon>
        <taxon>Embryophyta</taxon>
        <taxon>Tracheophyta</taxon>
        <taxon>Spermatophyta</taxon>
        <taxon>Magnoliopsida</taxon>
        <taxon>eudicotyledons</taxon>
        <taxon>Gunneridae</taxon>
        <taxon>Pentapetalae</taxon>
        <taxon>rosids</taxon>
        <taxon>malvids</taxon>
        <taxon>Myrtales</taxon>
        <taxon>Lythraceae</taxon>
        <taxon>Trapa</taxon>
    </lineage>
</organism>
<dbReference type="InterPro" id="IPR000741">
    <property type="entry name" value="FBA_I"/>
</dbReference>
<dbReference type="Proteomes" id="UP001345219">
    <property type="component" value="Chromosome 18"/>
</dbReference>
<accession>A0AAN7KZP4</accession>
<comment type="catalytic activity">
    <reaction evidence="1 12">
        <text>beta-D-fructose 1,6-bisphosphate = D-glyceraldehyde 3-phosphate + dihydroxyacetone phosphate</text>
        <dbReference type="Rhea" id="RHEA:14729"/>
        <dbReference type="ChEBI" id="CHEBI:32966"/>
        <dbReference type="ChEBI" id="CHEBI:57642"/>
        <dbReference type="ChEBI" id="CHEBI:59776"/>
        <dbReference type="EC" id="4.1.2.13"/>
    </reaction>
</comment>
<name>A0AAN7KZP4_9MYRT</name>
<dbReference type="SUPFAM" id="SSF51569">
    <property type="entry name" value="Aldolase"/>
    <property type="match status" value="1"/>
</dbReference>
<evidence type="ECO:0000256" key="4">
    <source>
        <dbReference type="ARBA" id="ARBA00010387"/>
    </source>
</evidence>
<evidence type="ECO:0000256" key="12">
    <source>
        <dbReference type="RuleBase" id="RU003994"/>
    </source>
</evidence>
<dbReference type="Gene3D" id="3.20.20.70">
    <property type="entry name" value="Aldolase class I"/>
    <property type="match status" value="1"/>
</dbReference>
<dbReference type="NCBIfam" id="NF033379">
    <property type="entry name" value="FrucBisAld_I"/>
    <property type="match status" value="1"/>
</dbReference>
<proteinExistence type="inferred from homology"/>
<reference evidence="13 14" key="1">
    <citation type="journal article" date="2023" name="Hortic Res">
        <title>Pangenome of water caltrop reveals structural variations and asymmetric subgenome divergence after allopolyploidization.</title>
        <authorList>
            <person name="Zhang X."/>
            <person name="Chen Y."/>
            <person name="Wang L."/>
            <person name="Yuan Y."/>
            <person name="Fang M."/>
            <person name="Shi L."/>
            <person name="Lu R."/>
            <person name="Comes H.P."/>
            <person name="Ma Y."/>
            <person name="Chen Y."/>
            <person name="Huang G."/>
            <person name="Zhou Y."/>
            <person name="Zheng Z."/>
            <person name="Qiu Y."/>
        </authorList>
    </citation>
    <scope>NUCLEOTIDE SEQUENCE [LARGE SCALE GENOMIC DNA]</scope>
    <source>
        <tissue evidence="13">Roots</tissue>
    </source>
</reference>
<evidence type="ECO:0000256" key="7">
    <source>
        <dbReference type="ARBA" id="ARBA00022799"/>
    </source>
</evidence>
<dbReference type="PANTHER" id="PTHR11627">
    <property type="entry name" value="FRUCTOSE-BISPHOSPHATE ALDOLASE"/>
    <property type="match status" value="1"/>
</dbReference>
<dbReference type="InterPro" id="IPR029768">
    <property type="entry name" value="Aldolase_I_AS"/>
</dbReference>
<keyword evidence="7" id="KW-0702">S-nitrosylation</keyword>
<comment type="subcellular location">
    <subcellularLocation>
        <location evidence="2">Cytoplasm</location>
    </subcellularLocation>
</comment>
<evidence type="ECO:0000256" key="3">
    <source>
        <dbReference type="ARBA" id="ARBA00004714"/>
    </source>
</evidence>
<protein>
    <recommendedName>
        <fullName evidence="5 12">Fructose-bisphosphate aldolase</fullName>
        <ecNumber evidence="5 12">4.1.2.13</ecNumber>
    </recommendedName>
</protein>
<dbReference type="CDD" id="cd00948">
    <property type="entry name" value="FBP_aldolase_I_a"/>
    <property type="match status" value="1"/>
</dbReference>
<evidence type="ECO:0000256" key="11">
    <source>
        <dbReference type="ARBA" id="ARBA00023270"/>
    </source>
</evidence>
<keyword evidence="6" id="KW-0963">Cytoplasm</keyword>
<dbReference type="GO" id="GO:0006096">
    <property type="term" value="P:glycolytic process"/>
    <property type="evidence" value="ECO:0007669"/>
    <property type="project" value="UniProtKB-KW"/>
</dbReference>
<keyword evidence="11" id="KW-0704">Schiff base</keyword>
<dbReference type="GO" id="GO:0005737">
    <property type="term" value="C:cytoplasm"/>
    <property type="evidence" value="ECO:0007669"/>
    <property type="project" value="UniProtKB-SubCell"/>
</dbReference>
<dbReference type="EC" id="4.1.2.13" evidence="5 12"/>
<dbReference type="PROSITE" id="PS00158">
    <property type="entry name" value="ALDOLASE_CLASS_I"/>
    <property type="match status" value="1"/>
</dbReference>
<evidence type="ECO:0000256" key="8">
    <source>
        <dbReference type="ARBA" id="ARBA00023152"/>
    </source>
</evidence>
<keyword evidence="14" id="KW-1185">Reference proteome</keyword>
<evidence type="ECO:0000256" key="10">
    <source>
        <dbReference type="ARBA" id="ARBA00023239"/>
    </source>
</evidence>
<evidence type="ECO:0000256" key="2">
    <source>
        <dbReference type="ARBA" id="ARBA00004496"/>
    </source>
</evidence>
<evidence type="ECO:0000256" key="6">
    <source>
        <dbReference type="ARBA" id="ARBA00022490"/>
    </source>
</evidence>
<evidence type="ECO:0000256" key="5">
    <source>
        <dbReference type="ARBA" id="ARBA00013068"/>
    </source>
</evidence>
<evidence type="ECO:0000313" key="14">
    <source>
        <dbReference type="Proteomes" id="UP001345219"/>
    </source>
</evidence>
<comment type="similarity">
    <text evidence="4 12">Belongs to the class I fructose-bisphosphate aldolase family.</text>
</comment>
<comment type="pathway">
    <text evidence="3">Carbohydrate degradation; glycolysis; D-glyceraldehyde 3-phosphate and glycerone phosphate from D-glucose: step 4/4.</text>
</comment>
<sequence length="358" mass="38575">MTCYKGKYHDELIANAAYIGTPGKGILAADESTGTIGKRLSSINVENVETNRRALRELLFTTPGALPCLSGVILFEETLYQTTAGGKPFVDVLKEGGVIPGIKVDKGTVVLPGTNGETTTQGLDGLAQRCQKYYEAGARFAKWRAVLKISPTEPSQLAINENANGLARYAIICQENGLVPIVEPEILVDGPHSIDRCADVTERVLSACYKALIDHHVLLEGSLLKPNMVTPGSEARKVAPELIAEYTVRALQRTVPAAVPAIVFLSGGQSEEEATLNLNAMNKLGVKKPWRLSFSFGRALQQSTLKAWCGKRENVPKAQAAFLTRCKANSEATLGIYKGSAKLGEGASESLHVKDYKY</sequence>
<dbReference type="InterPro" id="IPR013785">
    <property type="entry name" value="Aldolase_TIM"/>
</dbReference>
<gene>
    <name evidence="13" type="ORF">SAY87_024072</name>
</gene>
<dbReference type="Pfam" id="PF00274">
    <property type="entry name" value="Glycolytic"/>
    <property type="match status" value="1"/>
</dbReference>
<keyword evidence="9" id="KW-0318">Glutathionylation</keyword>
<evidence type="ECO:0000256" key="1">
    <source>
        <dbReference type="ARBA" id="ARBA00000441"/>
    </source>
</evidence>
<dbReference type="FunFam" id="3.20.20.70:FF:000068">
    <property type="entry name" value="Fructose-bisphosphate aldolase"/>
    <property type="match status" value="1"/>
</dbReference>
<evidence type="ECO:0000313" key="13">
    <source>
        <dbReference type="EMBL" id="KAK4776111.1"/>
    </source>
</evidence>
<keyword evidence="10 12" id="KW-0456">Lyase</keyword>
<dbReference type="AlphaFoldDB" id="A0AAN7KZP4"/>